<feature type="domain" description="C2H2-type" evidence="25">
    <location>
        <begin position="423"/>
        <end position="451"/>
    </location>
</feature>
<dbReference type="Gene3D" id="1.10.418.10">
    <property type="entry name" value="Calponin-like domain"/>
    <property type="match status" value="2"/>
</dbReference>
<dbReference type="InterPro" id="IPR000210">
    <property type="entry name" value="BTB/POZ_dom"/>
</dbReference>
<dbReference type="FunFam" id="3.30.160.60:FF:000841">
    <property type="entry name" value="zinc finger and BTB domain-containing protein 41"/>
    <property type="match status" value="1"/>
</dbReference>
<dbReference type="FunFam" id="2.60.40.10:FF:001429">
    <property type="entry name" value="Abnormal spindle-like microcephaly-associated protein homolog"/>
    <property type="match status" value="1"/>
</dbReference>
<evidence type="ECO:0000256" key="2">
    <source>
        <dbReference type="ARBA" id="ARBA00004123"/>
    </source>
</evidence>
<dbReference type="PROSITE" id="PS00028">
    <property type="entry name" value="ZINC_FINGER_C2H2_1"/>
    <property type="match status" value="13"/>
</dbReference>
<dbReference type="Gene3D" id="1.20.5.190">
    <property type="match status" value="30"/>
</dbReference>
<dbReference type="GO" id="GO:0005737">
    <property type="term" value="C:cytoplasm"/>
    <property type="evidence" value="ECO:0007669"/>
    <property type="project" value="UniProtKB-SubCell"/>
</dbReference>
<dbReference type="GO" id="GO:0008270">
    <property type="term" value="F:zinc ion binding"/>
    <property type="evidence" value="ECO:0007669"/>
    <property type="project" value="UniProtKB-KW"/>
</dbReference>
<feature type="domain" description="Calponin-homology (CH)" evidence="23">
    <location>
        <begin position="1978"/>
        <end position="2129"/>
    </location>
</feature>
<keyword evidence="11" id="KW-0862">Zinc</keyword>
<evidence type="ECO:0000313" key="27">
    <source>
        <dbReference type="Proteomes" id="UP000664991"/>
    </source>
</evidence>
<dbReference type="SUPFAM" id="SSF47576">
    <property type="entry name" value="Calponin-homology domain, CH-domain"/>
    <property type="match status" value="1"/>
</dbReference>
<dbReference type="FunFam" id="3.30.160.60:FF:001133">
    <property type="entry name" value="Zinc finger and BTB domain containing 41"/>
    <property type="match status" value="1"/>
</dbReference>
<dbReference type="FunFam" id="1.20.5.190:FF:000055">
    <property type="entry name" value="Putative microtubule-associated protein futsch"/>
    <property type="match status" value="1"/>
</dbReference>
<dbReference type="Gene3D" id="1.25.10.10">
    <property type="entry name" value="Leucine-rich Repeat Variant"/>
    <property type="match status" value="1"/>
</dbReference>
<keyword evidence="8" id="KW-0677">Repeat</keyword>
<dbReference type="InterPro" id="IPR027417">
    <property type="entry name" value="P-loop_NTPase"/>
</dbReference>
<dbReference type="Pfam" id="PF15780">
    <property type="entry name" value="ASH"/>
    <property type="match status" value="1"/>
</dbReference>
<dbReference type="CDD" id="cd18226">
    <property type="entry name" value="BTB_POZ_ZBTB41"/>
    <property type="match status" value="1"/>
</dbReference>
<evidence type="ECO:0000256" key="11">
    <source>
        <dbReference type="ARBA" id="ARBA00022833"/>
    </source>
</evidence>
<evidence type="ECO:0000259" key="25">
    <source>
        <dbReference type="PROSITE" id="PS50157"/>
    </source>
</evidence>
<feature type="compositionally biased region" description="Basic and acidic residues" evidence="22">
    <location>
        <begin position="9"/>
        <end position="22"/>
    </location>
</feature>
<dbReference type="InterPro" id="IPR036872">
    <property type="entry name" value="CH_dom_sf"/>
</dbReference>
<feature type="domain" description="C2H2-type" evidence="25">
    <location>
        <begin position="632"/>
        <end position="660"/>
    </location>
</feature>
<dbReference type="FunFam" id="3.30.160.60:FF:001019">
    <property type="entry name" value="Zinc finger and BTB domain-containing protein 41"/>
    <property type="match status" value="1"/>
</dbReference>
<dbReference type="SMART" id="SM00033">
    <property type="entry name" value="CH"/>
    <property type="match status" value="1"/>
</dbReference>
<keyword evidence="15" id="KW-0238">DNA-binding</keyword>
<feature type="region of interest" description="Disordered" evidence="22">
    <location>
        <begin position="1425"/>
        <end position="1451"/>
    </location>
</feature>
<dbReference type="FunFam" id="3.30.160.60:FF:000888">
    <property type="entry name" value="zinc finger and BTB domain-containing protein 41"/>
    <property type="match status" value="1"/>
</dbReference>
<feature type="domain" description="C2H2-type" evidence="25">
    <location>
        <begin position="669"/>
        <end position="696"/>
    </location>
</feature>
<comment type="function">
    <text evidence="1">May be involved in transcriptional regulation.</text>
</comment>
<evidence type="ECO:0000313" key="26">
    <source>
        <dbReference type="EMBL" id="KAG5202621.1"/>
    </source>
</evidence>
<proteinExistence type="predicted"/>
<evidence type="ECO:0000256" key="9">
    <source>
        <dbReference type="ARBA" id="ARBA00022771"/>
    </source>
</evidence>
<dbReference type="FunFam" id="3.30.160.60:FF:003483">
    <property type="entry name" value="Zinc finger and BTB domain-containing 41"/>
    <property type="match status" value="1"/>
</dbReference>
<evidence type="ECO:0000256" key="13">
    <source>
        <dbReference type="ARBA" id="ARBA00023015"/>
    </source>
</evidence>
<keyword evidence="5" id="KW-0597">Phosphoprotein</keyword>
<dbReference type="PROSITE" id="PS50097">
    <property type="entry name" value="BTB"/>
    <property type="match status" value="1"/>
</dbReference>
<keyword evidence="4" id="KW-0963">Cytoplasm</keyword>
<evidence type="ECO:0000256" key="3">
    <source>
        <dbReference type="ARBA" id="ARBA00004496"/>
    </source>
</evidence>
<evidence type="ECO:0000256" key="18">
    <source>
        <dbReference type="ARBA" id="ARBA00023306"/>
    </source>
</evidence>
<feature type="domain" description="C2H2-type" evidence="25">
    <location>
        <begin position="390"/>
        <end position="417"/>
    </location>
</feature>
<keyword evidence="14" id="KW-0175">Coiled coil</keyword>
<dbReference type="InterPro" id="IPR016024">
    <property type="entry name" value="ARM-type_fold"/>
</dbReference>
<evidence type="ECO:0000256" key="20">
    <source>
        <dbReference type="ARBA" id="ARBA00070566"/>
    </source>
</evidence>
<evidence type="ECO:0000256" key="15">
    <source>
        <dbReference type="ARBA" id="ARBA00023125"/>
    </source>
</evidence>
<dbReference type="GO" id="GO:0007051">
    <property type="term" value="P:spindle organization"/>
    <property type="evidence" value="ECO:0007669"/>
    <property type="project" value="UniProtKB-ARBA"/>
</dbReference>
<evidence type="ECO:0000256" key="14">
    <source>
        <dbReference type="ARBA" id="ARBA00023054"/>
    </source>
</evidence>
<dbReference type="SUPFAM" id="SSF54695">
    <property type="entry name" value="POZ domain"/>
    <property type="match status" value="1"/>
</dbReference>
<dbReference type="PROSITE" id="PS50096">
    <property type="entry name" value="IQ"/>
    <property type="match status" value="43"/>
</dbReference>
<dbReference type="PROSITE" id="PS50157">
    <property type="entry name" value="ZINC_FINGER_C2H2_2"/>
    <property type="match status" value="14"/>
</dbReference>
<evidence type="ECO:0000259" key="23">
    <source>
        <dbReference type="PROSITE" id="PS50021"/>
    </source>
</evidence>
<keyword evidence="7" id="KW-0479">Metal-binding</keyword>
<keyword evidence="6" id="KW-0132">Cell division</keyword>
<dbReference type="Gene3D" id="3.30.710.10">
    <property type="entry name" value="Potassium Channel Kv1.1, Chain A"/>
    <property type="match status" value="1"/>
</dbReference>
<dbReference type="InterPro" id="IPR011333">
    <property type="entry name" value="SKP1/BTB/POZ_sf"/>
</dbReference>
<evidence type="ECO:0000259" key="24">
    <source>
        <dbReference type="PROSITE" id="PS50097"/>
    </source>
</evidence>
<dbReference type="SUPFAM" id="SSF57667">
    <property type="entry name" value="beta-beta-alpha zinc fingers"/>
    <property type="match status" value="7"/>
</dbReference>
<dbReference type="GO" id="GO:0005634">
    <property type="term" value="C:nucleus"/>
    <property type="evidence" value="ECO:0007669"/>
    <property type="project" value="UniProtKB-SubCell"/>
</dbReference>
<keyword evidence="10" id="KW-0498">Mitosis</keyword>
<dbReference type="FunFam" id="3.30.710.10:FF:000088">
    <property type="entry name" value="zinc finger and BTB domain-containing protein 41"/>
    <property type="match status" value="1"/>
</dbReference>
<dbReference type="GO" id="GO:0005874">
    <property type="term" value="C:microtubule"/>
    <property type="evidence" value="ECO:0007669"/>
    <property type="project" value="UniProtKB-ARBA"/>
</dbReference>
<dbReference type="GO" id="GO:0097431">
    <property type="term" value="C:mitotic spindle pole"/>
    <property type="evidence" value="ECO:0007669"/>
    <property type="project" value="UniProtKB-ARBA"/>
</dbReference>
<dbReference type="InterPro" id="IPR000048">
    <property type="entry name" value="IQ_motif_EF-hand-BS"/>
</dbReference>
<feature type="compositionally biased region" description="Acidic residues" evidence="22">
    <location>
        <begin position="267"/>
        <end position="276"/>
    </location>
</feature>
<dbReference type="Pfam" id="PF00612">
    <property type="entry name" value="IQ"/>
    <property type="match status" value="41"/>
</dbReference>
<evidence type="ECO:0000256" key="21">
    <source>
        <dbReference type="PROSITE-ProRule" id="PRU00042"/>
    </source>
</evidence>
<keyword evidence="18" id="KW-0131">Cell cycle</keyword>
<evidence type="ECO:0000256" key="16">
    <source>
        <dbReference type="ARBA" id="ARBA00023163"/>
    </source>
</evidence>
<dbReference type="InterPro" id="IPR036236">
    <property type="entry name" value="Znf_C2H2_sf"/>
</dbReference>
<feature type="domain" description="C2H2-type" evidence="25">
    <location>
        <begin position="548"/>
        <end position="575"/>
    </location>
</feature>
<feature type="region of interest" description="Disordered" evidence="22">
    <location>
        <begin position="252"/>
        <end position="345"/>
    </location>
</feature>
<dbReference type="FunFam" id="3.30.160.60:FF:000337">
    <property type="entry name" value="Zinc finger and BTB domain containing 41"/>
    <property type="match status" value="2"/>
</dbReference>
<keyword evidence="17" id="KW-0539">Nucleus</keyword>
<dbReference type="Proteomes" id="UP000664991">
    <property type="component" value="Unassembled WGS sequence"/>
</dbReference>
<evidence type="ECO:0000256" key="8">
    <source>
        <dbReference type="ARBA" id="ARBA00022737"/>
    </source>
</evidence>
<dbReference type="SMART" id="SM00355">
    <property type="entry name" value="ZnF_C2H2"/>
    <property type="match status" value="14"/>
</dbReference>
<dbReference type="GO" id="GO:0000278">
    <property type="term" value="P:mitotic cell cycle"/>
    <property type="evidence" value="ECO:0007669"/>
    <property type="project" value="TreeGrafter"/>
</dbReference>
<keyword evidence="16" id="KW-0804">Transcription</keyword>
<dbReference type="SMART" id="SM00225">
    <property type="entry name" value="BTB"/>
    <property type="match status" value="1"/>
</dbReference>
<evidence type="ECO:0000256" key="7">
    <source>
        <dbReference type="ARBA" id="ARBA00022723"/>
    </source>
</evidence>
<dbReference type="Pfam" id="PF00307">
    <property type="entry name" value="CH"/>
    <property type="match status" value="1"/>
</dbReference>
<dbReference type="GO" id="GO:0005516">
    <property type="term" value="F:calmodulin binding"/>
    <property type="evidence" value="ECO:0007669"/>
    <property type="project" value="UniProtKB-KW"/>
</dbReference>
<evidence type="ECO:0000256" key="19">
    <source>
        <dbReference type="ARBA" id="ARBA00059155"/>
    </source>
</evidence>
<feature type="domain" description="Calponin-homology (CH)" evidence="23">
    <location>
        <begin position="1788"/>
        <end position="1924"/>
    </location>
</feature>
<dbReference type="InterPro" id="IPR011989">
    <property type="entry name" value="ARM-like"/>
</dbReference>
<dbReference type="PROSITE" id="PS50021">
    <property type="entry name" value="CH"/>
    <property type="match status" value="2"/>
</dbReference>
<dbReference type="CDD" id="cd23766">
    <property type="entry name" value="IQCG"/>
    <property type="match status" value="1"/>
</dbReference>
<keyword evidence="13" id="KW-0805">Transcription regulation</keyword>
<feature type="compositionally biased region" description="Basic and acidic residues" evidence="22">
    <location>
        <begin position="285"/>
        <end position="296"/>
    </location>
</feature>
<feature type="domain" description="C2H2-type" evidence="25">
    <location>
        <begin position="604"/>
        <end position="631"/>
    </location>
</feature>
<gene>
    <name evidence="26" type="ORF">JEQ12_004011</name>
</gene>
<evidence type="ECO:0000256" key="6">
    <source>
        <dbReference type="ARBA" id="ARBA00022618"/>
    </source>
</evidence>
<comment type="caution">
    <text evidence="26">The sequence shown here is derived from an EMBL/GenBank/DDBJ whole genome shotgun (WGS) entry which is preliminary data.</text>
</comment>
<dbReference type="FunFam" id="1.10.418.10:FF:000051">
    <property type="entry name" value="Abnormal spindle-like microcephaly-associated protein homolog"/>
    <property type="match status" value="1"/>
</dbReference>
<feature type="compositionally biased region" description="Acidic residues" evidence="22">
    <location>
        <begin position="297"/>
        <end position="323"/>
    </location>
</feature>
<accession>A0A836D110</accession>
<evidence type="ECO:0000256" key="22">
    <source>
        <dbReference type="SAM" id="MobiDB-lite"/>
    </source>
</evidence>
<evidence type="ECO:0000256" key="10">
    <source>
        <dbReference type="ARBA" id="ARBA00022776"/>
    </source>
</evidence>
<dbReference type="PANTHER" id="PTHR22706:SF1">
    <property type="entry name" value="ASSEMBLY FACTOR FOR SPINDLE MICROTUBULES"/>
    <property type="match status" value="1"/>
</dbReference>
<evidence type="ECO:0000256" key="4">
    <source>
        <dbReference type="ARBA" id="ARBA00022490"/>
    </source>
</evidence>
<evidence type="ECO:0000256" key="17">
    <source>
        <dbReference type="ARBA" id="ARBA00023242"/>
    </source>
</evidence>
<dbReference type="FunFam" id="3.30.160.60:FF:001160">
    <property type="entry name" value="Zinc finger and BTB domain containing 41"/>
    <property type="match status" value="1"/>
</dbReference>
<dbReference type="GO" id="GO:0051295">
    <property type="term" value="P:establishment of meiotic spindle localization"/>
    <property type="evidence" value="ECO:0007669"/>
    <property type="project" value="TreeGrafter"/>
</dbReference>
<dbReference type="FunFam" id="1.20.5.190:FF:000016">
    <property type="entry name" value="Abnormal spindle-like microcephaly-associated protein homolog"/>
    <property type="match status" value="1"/>
</dbReference>
<dbReference type="InterPro" id="IPR013783">
    <property type="entry name" value="Ig-like_fold"/>
</dbReference>
<name>A0A836D110_SHEEP</name>
<dbReference type="InterPro" id="IPR051185">
    <property type="entry name" value="ASPM"/>
</dbReference>
<comment type="function">
    <text evidence="19">Probable role in mitotic spindle regulation and coordination of mitotic processes. May have a preferential role in regulating neurogenesis.</text>
</comment>
<sequence>MKKRRKVTSHLDEKIHLGYHKDSPEGNVVEDCDQVTYTHSTERPAPETLRCYQELPPSPDQRKLLSSLQYNKNLLKYLNDDRQKQPSFCDLLIIVEGKEFSAHKVVVAVGSSYFHACLSKNPSTDVVTLDHVTHSVFQHLLEFLYTSEFFVYKYEIPLVLEAAKFLDIIDAVKLLNNENVATFQSELTEKSSPEETLSELTGRLSSNHQCKFCSRHFCYKKSLENHLSKTHRSLLLGKKHGLKMLERSFSTRRSKRNRKCPVKFEDTSDDEQESGDGSDNLNQDSFDKEKSDRNDSEDPGSEYNAEEDELEEEMSDEYSDIEEQSEKDQNDAEEEPEAGDSVGSIHEGLTPVIIQNSNKKILQCPKCDKTFDRIGKYESHTRVHTGEKPFECDICHQRYSTKSNLTVHRKKHSNETEFHKKEHKCPYCNKLHASKKTLAKHVKRFHPENAQEFISIKKTKSESWKCDICKKSFTRRPHLEEHMILHSQDKPFKCTYCEEHFKSRFARLKHQEKFHLGPFPCDICGRQFNDTGNLKRHIECTHGGKRKWTCFICGKSVRERTTLKEHLRIHSGEKPHLCSICGQSFRHGSSYRLHLRVHHDDKRYECDECGKTFIRHDHLTKHKKIHSGEKAHQCEECGKCFGRRDHLTVHYKSVHLGEKVWQKYKATFHQCDVCKKIFKGKSSLEMHFRTHSGEKPYKCQICNQSFRIKKTLTKHLVIHSDARPFNCQHCNATFKRKDKLKYHIDHVHGIKSPDDPLSASEEKLVSLPVEYSSDDKIFQTETKQYMDQPKVYQSEAKTMLQNVSAEVCVPVTLVPVQMPDTQGDLVRHTTTLPPPAHEILSPQPPAADYPRAADLAFLEKYTLTPQPANIVHPVRPEQMLDPREQSYLGTLLGLDTTTAVQNISNSEHHSSPFLCFGDVRLGASRTLPLTLDNPNEEAAAVRLSRGPAAERGFTIWPSAFVLQPKEKIVVSITWTPLKGGRVRETVTFLVNDILKHQAILLGNAEEPKKKKRTLWDTINKKKVSASSRHNKKVSNIQNVNKTFNVSPKADKVRSPLQACENLATNGNCSPPESNPLILEENKLPISPISPAFQECHRETCLPLHVRRSTTYTSLPASENGELEKADGANTAKDFHFNEKGITETSFDSIDNVNSQTEENGKLTLTPNYSSSLNITQSQGHFLSPDSFVNNSHASNNEPEFVKCLSPDMFVKGNTRPVLLESKRVHEICRKILSPDSFINDNYGLNEDLETESVNPILSPNQFLKDNIAYICISQQTCQLPLSTRRFQDSQPPQDERKNAAVPCISECQQLESPKATFEASKALEVMSNSYTFKKQNQPKFSAVQDISSHSREKPIKRRPILSATVTKRKPTCAVENQMETVKPKAKRCLNVVVGDCEKETDDQKEKDDFHPLLPTRDLILSRPKSSKNIVTPPCKAASVARKRKSKGHTGDENVRVRVTECSEVQEVKRTHFSPLASKTSTVKHTHKVLTSSLKRVSHREKVNLKRKTDSLGYRTPTSKTNKRTRPFVPVAQSNLTFIKALKAGIPRHPMPFAAKNIFYDERWKEKQEQGFTWWLNFILTPDDFTVKTNISEVNASTLLLGVESQHKISVPKAPTKDEVSLRAYTARCRLNRLRRAACRLFTSEKMVKAMKKLEIEIEARRLIVRKDRHLWKDVGERQKVLNWLLSYNPLWLRIGLETIYGELVPLEDNSDVTGLAMFILNRLLWNPDIAAEYRHPSVPHLYRDGHEEALSKFTLKKLLLLVCFLDYAKISRLIDHDPCLFCKDAEFKASKDILLAFSRDFLGGEGDLSRHLSLLGFPVTHVQMPFDEFDFAVKNLAVDLQCGVRLVRTMELLTQNWNLSKKLRIPAISRLQKMHNVDIVLEILKSRGIQLNDEHGNAILSKDIVDRHREKTLALLWKIALAFQVDISLNLDQLKEEIDFLKKTQSMKKTMSALLCRPDAVISKKRDERHSGPFEQYSESVKLLMDWVNAVCGFYNKKVENFTVSFSDGRVLCYLIHHYHPCYVPFDAICQRTTQTVECTHTGSVVLNSSSESDGSFLDLSLKSPDQENTSELYKELLENEKKNFQLVRSAARDLGGIPAMIHHSDMSNTIPDEKVVITYLSFLCARLLDLRKETRAARLIQTTWRQYKLKKDLKHHQERDKAARIIQSAIINFLTKQRFKKKVSAALVIQKYWRRALAKRKLLMLKKEKLERVHSKSASIIQRYWRRYSTRKQFLKLKYYSIILQSKIRMIIAVASYKRYHWATVTIQRHWRAHVRSKQDRQRYELLRSSTLVIQSAFRRWRRHKRQSQINAAITLQRAFREWRVQKRAQEERAAVVIQSWYRMHRESQKYIHLRSCVIIIQARFRCFQAQKLYTRTRESILTLQKHYRAYVKGKVERTGYLQKRAAAIRLQAAFRGRRARNLCKQIRAACVLQSCWRMRQDRLRFLNLKKNIIRLQAHIRRRQQLQTYQKMKKAALVIQIHFRAYISAKEVLASYQKTRSAVIVLQSACRRMQARKKFLHILTAVVKIQSYYRAYASRRKFLRLKKATVKLQSIVRMKQARKQYLHLRAIAQQREEHLRASCIKLQAFLRGYLVRKQVRLQRKAAVLLQSYFRMRKMRLEYLKVCQAAVVIQRYYRAHRAGAQQRKHFLQVRRAVTCLQAAYRGYKVRRQLQQQSAAALKIQAAFRGYRQRTKYQSMLQSALKIQRWYRTRKMVSAVRSHFFKTRTAAISLQSAYRGWKVRKQMRKEHEAAVKIQSAFRTARAQKEFRLLKTAASVIQQHLRARATGLRQRTEYMALRRAAVTLQSAWRGRAARRRIQKQQRCAIIIQACYRRHVQRKRWEIMKKAARLIQMHYRAYRTGRKQHHLFLKTKGAAIILQSAFRGVRARKKVKEMHQAATTIQSRYRAYQARKKYASYRAAAVIIQRWYRAAKLAGCQREEYLAVKKAALKIQAVYRGVRERRQTRRMHMAATLIKAAFKMQQSRRRYQQMRTAAIVIQVRYRAYRQGRAQRAKYLTTLKAVALLQAALRGARVRQNLRRMRTAATLIQAHYRGRRQQAYFNKLKKVTKTVQQKYRAGRERHAQLRRYNQLRRSAICIQAAFRGMRARKRLKAMHSAAAVIQRRFRTLVMRRRFLSLRKTAVWVQRKYRAKVCARHHLQQLQLQKAAIKIQSWYRGWMVRKKTQEMRRAATVLQAAFRRHRARARYQAWRRASQVIQQRFRAGQAARLQRRQYLQQQRSALVLQAAFRGMRIRRRLKRMHASATLIQSRFRSVRVRKRFLSLKKAAVFVQRKYRATICAKHHLQRFLELKKAIIIIQAFYRRRMVKKQLQEMHRAAALIQASFRMHRARLAFQTWKLAAVLIQQHYRAYRAAKLQRALYIRWRHSAVVIQAAYKGLKARQLLREKHRAAVIIQSTYRMYRQHFSYQKLQWATKVIQERYRVSKRKALQHDALKAAACARADFQDMVIRGLIQERQHQAAITVQKHFRAFKTRKRYLHFRAKVVFVQRRYRVLMAVRTQAAICIQSCFRGFKARRGIQGMHLAATRIQSCYRRHRARADYQAKKRAVVVIQNHYRSYVRVKMERKEFLAIQKSARTIQAAFRGMKVRQKLKTMPDEKMAAPATRPAFYCHRTESQHEAGQSPALVAQGLYKTSLVGPSQETEHHSQRKAAVTIQKAFRKMVTRRLEKQRRAAVQIQSFLQMAVYRRRFLQQKRAALTLQRYFRTQQSRKRFLLYREAAVGLQNPHRAFLPAKHQRELYSQIRSSVIIIQARVKGFIQKRKFRKLKDSTIKIQAVWRRHKARKYLREVKAACRIQAWYRCRKARKEYLAVLRAVRIIQRCFCTQQQRRRFLNVRASAVIIQRRWRAVLSGRTTHEQSLMTKRHQAACLIQANFRGYKARQVFLQQKSAALTIQRFIRARKAGKHQRMKYVELKKSTVVLQALVRGWLVRKRISEQRAKIRLLHFAAAAFYHLSALRIQRAYRRHMALKNANNKQLNSAICIQRWFRARSQRKRFLQKYSIVNIQREAREQASQHSRAASVIQRAVRHFLLRKKQENLNKRIAKIQALWRGYSWRKKNDTSKTKAIRQRLQCVNREIREENKLYHRTVFALHHLLTYKYLSTVLEALKHLEAVTRLSSVCCEKMAQSGAISKVFVLIRSCNRSVPCMEVIRYAVQVLLNVAKYEKTTSAIYDVENCVDTLLELLQMYQEKSGDKVADKSRSIFTKTCCLLAVLLKTTTRASDIQSRSKVVDRIYSLYKLTAHKHKVNTERILCKQKKNSSVSLSFFPETPVRTRMVSRLKPDWVLRRDNVEEIMTPLKAIQMVMDTLSLPY</sequence>
<feature type="compositionally biased region" description="Basic residues" evidence="22">
    <location>
        <begin position="252"/>
        <end position="261"/>
    </location>
</feature>
<dbReference type="Pfam" id="PF00096">
    <property type="entry name" value="zf-C2H2"/>
    <property type="match status" value="8"/>
</dbReference>
<dbReference type="CDD" id="cd23767">
    <property type="entry name" value="IQCD"/>
    <property type="match status" value="3"/>
</dbReference>
<dbReference type="InterPro" id="IPR001715">
    <property type="entry name" value="CH_dom"/>
</dbReference>
<dbReference type="SUPFAM" id="SSF52540">
    <property type="entry name" value="P-loop containing nucleoside triphosphate hydrolases"/>
    <property type="match status" value="15"/>
</dbReference>
<comment type="subcellular location">
    <subcellularLocation>
        <location evidence="3">Cytoplasm</location>
    </subcellularLocation>
    <subcellularLocation>
        <location evidence="2">Nucleus</location>
    </subcellularLocation>
</comment>
<dbReference type="InterPro" id="IPR013087">
    <property type="entry name" value="Znf_C2H2_type"/>
</dbReference>
<feature type="domain" description="C2H2-type" evidence="25">
    <location>
        <begin position="464"/>
        <end position="491"/>
    </location>
</feature>
<organism evidence="26 27">
    <name type="scientific">Ovis aries</name>
    <name type="common">Sheep</name>
    <dbReference type="NCBI Taxonomy" id="9940"/>
    <lineage>
        <taxon>Eukaryota</taxon>
        <taxon>Metazoa</taxon>
        <taxon>Chordata</taxon>
        <taxon>Craniata</taxon>
        <taxon>Vertebrata</taxon>
        <taxon>Euteleostomi</taxon>
        <taxon>Mammalia</taxon>
        <taxon>Eutheria</taxon>
        <taxon>Laurasiatheria</taxon>
        <taxon>Artiodactyla</taxon>
        <taxon>Ruminantia</taxon>
        <taxon>Pecora</taxon>
        <taxon>Bovidae</taxon>
        <taxon>Caprinae</taxon>
        <taxon>Ovis</taxon>
    </lineage>
</organism>
<dbReference type="FunFam" id="3.30.160.60:FF:001282">
    <property type="entry name" value="Zinc finger and BTB domain-containing protein 41"/>
    <property type="match status" value="1"/>
</dbReference>
<keyword evidence="12" id="KW-0112">Calmodulin-binding</keyword>
<dbReference type="GO" id="GO:0051301">
    <property type="term" value="P:cell division"/>
    <property type="evidence" value="ECO:0007669"/>
    <property type="project" value="UniProtKB-KW"/>
</dbReference>
<dbReference type="PANTHER" id="PTHR22706">
    <property type="entry name" value="ASSEMBLY FACTOR FOR SPINDLE MICROTUBULES"/>
    <property type="match status" value="1"/>
</dbReference>
<evidence type="ECO:0000256" key="1">
    <source>
        <dbReference type="ARBA" id="ARBA00003767"/>
    </source>
</evidence>
<dbReference type="SMART" id="SM00015">
    <property type="entry name" value="IQ"/>
    <property type="match status" value="65"/>
</dbReference>
<reference evidence="26 27" key="1">
    <citation type="submission" date="2020-12" db="EMBL/GenBank/DDBJ databases">
        <title>De novo assembly of Tibetan sheep genome.</title>
        <authorList>
            <person name="Li X."/>
        </authorList>
    </citation>
    <scope>NUCLEOTIDE SEQUENCE [LARGE SCALE GENOMIC DNA]</scope>
    <source>
        <tissue evidence="26">Heart</tissue>
    </source>
</reference>
<feature type="domain" description="C2H2-type" evidence="25">
    <location>
        <begin position="725"/>
        <end position="753"/>
    </location>
</feature>
<dbReference type="FunFam" id="1.20.5.190:FF:000009">
    <property type="entry name" value="Abnormal spindle-like microcephaly-associated protein homolog"/>
    <property type="match status" value="2"/>
</dbReference>
<feature type="domain" description="C2H2-type" evidence="25">
    <location>
        <begin position="362"/>
        <end position="389"/>
    </location>
</feature>
<protein>
    <recommendedName>
        <fullName evidence="20">Abnormal spindle-like microcephaly-associated protein homolog</fullName>
    </recommendedName>
</protein>
<dbReference type="FunFam" id="1.20.5.190:FF:000010">
    <property type="entry name" value="Abnormal spindle-like microcephaly-associated protein homolog"/>
    <property type="match status" value="2"/>
</dbReference>
<dbReference type="CDD" id="cd21224">
    <property type="entry name" value="CH_ASPM_rpt2"/>
    <property type="match status" value="1"/>
</dbReference>
<dbReference type="GO" id="GO:0003677">
    <property type="term" value="F:DNA binding"/>
    <property type="evidence" value="ECO:0007669"/>
    <property type="project" value="UniProtKB-KW"/>
</dbReference>
<feature type="domain" description="C2H2-type" evidence="25">
    <location>
        <begin position="492"/>
        <end position="520"/>
    </location>
</feature>
<feature type="domain" description="C2H2-type" evidence="25">
    <location>
        <begin position="208"/>
        <end position="231"/>
    </location>
</feature>
<dbReference type="InterPro" id="IPR031549">
    <property type="entry name" value="ASH"/>
</dbReference>
<dbReference type="Pfam" id="PF00651">
    <property type="entry name" value="BTB"/>
    <property type="match status" value="1"/>
</dbReference>
<evidence type="ECO:0000256" key="12">
    <source>
        <dbReference type="ARBA" id="ARBA00022860"/>
    </source>
</evidence>
<dbReference type="Gene3D" id="3.30.160.60">
    <property type="entry name" value="Classic Zinc Finger"/>
    <property type="match status" value="11"/>
</dbReference>
<feature type="domain" description="BTB" evidence="24">
    <location>
        <begin position="89"/>
        <end position="153"/>
    </location>
</feature>
<dbReference type="FunFam" id="3.30.160.60:FF:000065">
    <property type="entry name" value="B-cell CLL/lymphoma 6, member B"/>
    <property type="match status" value="1"/>
</dbReference>
<dbReference type="Gene3D" id="2.60.40.10">
    <property type="entry name" value="Immunoglobulins"/>
    <property type="match status" value="1"/>
</dbReference>
<dbReference type="CDD" id="cd21223">
    <property type="entry name" value="CH_ASPM_rpt1"/>
    <property type="match status" value="1"/>
</dbReference>
<dbReference type="SUPFAM" id="SSF48371">
    <property type="entry name" value="ARM repeat"/>
    <property type="match status" value="1"/>
</dbReference>
<evidence type="ECO:0000256" key="5">
    <source>
        <dbReference type="ARBA" id="ARBA00022553"/>
    </source>
</evidence>
<dbReference type="FunFam" id="1.20.5.190:FF:000008">
    <property type="entry name" value="Abnormal spindle-like microcephaly-associated protein homolog"/>
    <property type="match status" value="6"/>
</dbReference>
<feature type="domain" description="C2H2-type" evidence="25">
    <location>
        <begin position="697"/>
        <end position="724"/>
    </location>
</feature>
<keyword evidence="9 21" id="KW-0863">Zinc-finger</keyword>
<feature type="domain" description="C2H2-type" evidence="25">
    <location>
        <begin position="519"/>
        <end position="547"/>
    </location>
</feature>
<feature type="region of interest" description="Disordered" evidence="22">
    <location>
        <begin position="1"/>
        <end position="22"/>
    </location>
</feature>
<dbReference type="EMBL" id="JAEMGP010000012">
    <property type="protein sequence ID" value="KAG5202621.1"/>
    <property type="molecule type" value="Genomic_DNA"/>
</dbReference>
<feature type="domain" description="C2H2-type" evidence="25">
    <location>
        <begin position="576"/>
        <end position="603"/>
    </location>
</feature>